<dbReference type="SMART" id="SM00324">
    <property type="entry name" value="RhoGAP"/>
    <property type="match status" value="1"/>
</dbReference>
<evidence type="ECO:0000256" key="1">
    <source>
        <dbReference type="ARBA" id="ARBA00022468"/>
    </source>
</evidence>
<accession>A0A6P7GCF2</accession>
<dbReference type="PROSITE" id="PS50238">
    <property type="entry name" value="RHOGAP"/>
    <property type="match status" value="1"/>
</dbReference>
<organism evidence="3">
    <name type="scientific">Diabrotica virgifera virgifera</name>
    <name type="common">western corn rootworm</name>
    <dbReference type="NCBI Taxonomy" id="50390"/>
    <lineage>
        <taxon>Eukaryota</taxon>
        <taxon>Metazoa</taxon>
        <taxon>Ecdysozoa</taxon>
        <taxon>Arthropoda</taxon>
        <taxon>Hexapoda</taxon>
        <taxon>Insecta</taxon>
        <taxon>Pterygota</taxon>
        <taxon>Neoptera</taxon>
        <taxon>Endopterygota</taxon>
        <taxon>Coleoptera</taxon>
        <taxon>Polyphaga</taxon>
        <taxon>Cucujiformia</taxon>
        <taxon>Chrysomeloidea</taxon>
        <taxon>Chrysomelidae</taxon>
        <taxon>Galerucinae</taxon>
        <taxon>Diabroticina</taxon>
        <taxon>Diabroticites</taxon>
        <taxon>Diabrotica</taxon>
    </lineage>
</organism>
<dbReference type="InterPro" id="IPR037863">
    <property type="entry name" value="RHOGAP6/36"/>
</dbReference>
<dbReference type="SUPFAM" id="SSF48350">
    <property type="entry name" value="GTPase activation domain, GAP"/>
    <property type="match status" value="1"/>
</dbReference>
<dbReference type="PANTHER" id="PTHR12635:SF7">
    <property type="entry name" value="RHO GTPASE ACTIVATING PROTEIN 6-RELATED"/>
    <property type="match status" value="1"/>
</dbReference>
<gene>
    <name evidence="3" type="primary">LOC114335886</name>
</gene>
<evidence type="ECO:0000259" key="2">
    <source>
        <dbReference type="PROSITE" id="PS50238"/>
    </source>
</evidence>
<dbReference type="InterPro" id="IPR000198">
    <property type="entry name" value="RhoGAP_dom"/>
</dbReference>
<evidence type="ECO:0000313" key="3">
    <source>
        <dbReference type="RefSeq" id="XP_028141975.1"/>
    </source>
</evidence>
<feature type="domain" description="Rho-GAP" evidence="2">
    <location>
        <begin position="18"/>
        <end position="220"/>
    </location>
</feature>
<dbReference type="Gene3D" id="1.10.555.10">
    <property type="entry name" value="Rho GTPase activation protein"/>
    <property type="match status" value="1"/>
</dbReference>
<dbReference type="Pfam" id="PF00620">
    <property type="entry name" value="RhoGAP"/>
    <property type="match status" value="1"/>
</dbReference>
<dbReference type="RefSeq" id="XP_028141975.1">
    <property type="nucleotide sequence ID" value="XM_028286174.1"/>
</dbReference>
<proteinExistence type="predicted"/>
<dbReference type="GO" id="GO:0005096">
    <property type="term" value="F:GTPase activator activity"/>
    <property type="evidence" value="ECO:0007669"/>
    <property type="project" value="UniProtKB-KW"/>
</dbReference>
<dbReference type="AlphaFoldDB" id="A0A6P7GCF2"/>
<dbReference type="GO" id="GO:0007165">
    <property type="term" value="P:signal transduction"/>
    <property type="evidence" value="ECO:0007669"/>
    <property type="project" value="InterPro"/>
</dbReference>
<protein>
    <submittedName>
        <fullName evidence="3">Unconventional myosin-IXa-like</fullName>
    </submittedName>
</protein>
<sequence>MIGSVPGLLDSISCSSNADIPAAVMEEEAAVPNILTECFRHLERHGLHTLGLFRVSTSKKRIRQLREDFDCGKESSLEDEQCPHDVATLLKEYLRDLPDPLLCRDLYHAFVQTQRIRNRRLQLEALQHLVQLLPSANRDTLYALLSFLAVVAKYADDSQNDSGEVVSGNKMDTSNLATVFAPNILHCIKPGAKDISDRPEDRIDIINVVRTLIDHYKSIFTISAELLDEVYLHMMDTNAEELEVLLNKKDGSAAADESVDELDSESNSAPWTPVTLAHDPPLDSIFDSKLAEQKKTYSREEFLHEAAATGGPNVGMRISTGELVMFMKKHLKLFLAFLILQEIVEKVAAAVEAKFEERLSAQRNEIESLRCISQELQKDNLVLRKILDSQEQSLRNMNVRILGIKAENGEDLRSKRRSRQYLKIFKKLATFNYRKTYNELIAFYKEPTITGFIKPKRIRWLGPKERMAVKRLPKPVITRKLIGPKIRGRPRTRRINKVEEDLKHVKVKDWK</sequence>
<keyword evidence="1" id="KW-0343">GTPase activation</keyword>
<name>A0A6P7GCF2_DIAVI</name>
<dbReference type="PANTHER" id="PTHR12635">
    <property type="entry name" value="RHO-GTPASE-ACTIVATING PROTEIN 6 FAMILY MEMBER"/>
    <property type="match status" value="1"/>
</dbReference>
<reference evidence="3" key="1">
    <citation type="submission" date="2025-08" db="UniProtKB">
        <authorList>
            <consortium name="RefSeq"/>
        </authorList>
    </citation>
    <scope>IDENTIFICATION</scope>
    <source>
        <tissue evidence="3">Whole insect</tissue>
    </source>
</reference>
<dbReference type="InterPro" id="IPR008936">
    <property type="entry name" value="Rho_GTPase_activation_prot"/>
</dbReference>
<dbReference type="InParanoid" id="A0A6P7GCF2"/>